<dbReference type="Proteomes" id="UP000607197">
    <property type="component" value="Unassembled WGS sequence"/>
</dbReference>
<dbReference type="AlphaFoldDB" id="A0A830FR82"/>
<dbReference type="RefSeq" id="WP_229774207.1">
    <property type="nucleotide sequence ID" value="NZ_BMPG01000010.1"/>
</dbReference>
<evidence type="ECO:0000313" key="1">
    <source>
        <dbReference type="EMBL" id="GGL73609.1"/>
    </source>
</evidence>
<reference evidence="1" key="1">
    <citation type="journal article" date="2014" name="Int. J. Syst. Evol. Microbiol.">
        <title>Complete genome sequence of Corynebacterium casei LMG S-19264T (=DSM 44701T), isolated from a smear-ripened cheese.</title>
        <authorList>
            <consortium name="US DOE Joint Genome Institute (JGI-PGF)"/>
            <person name="Walter F."/>
            <person name="Albersmeier A."/>
            <person name="Kalinowski J."/>
            <person name="Ruckert C."/>
        </authorList>
    </citation>
    <scope>NUCLEOTIDE SEQUENCE</scope>
    <source>
        <strain evidence="1">JCM 19596</strain>
    </source>
</reference>
<dbReference type="EMBL" id="BMPG01000010">
    <property type="protein sequence ID" value="GGL73609.1"/>
    <property type="molecule type" value="Genomic_DNA"/>
</dbReference>
<gene>
    <name evidence="1" type="ORF">GCM10009039_34630</name>
</gene>
<proteinExistence type="predicted"/>
<name>A0A830FR82_9EURY</name>
<protein>
    <submittedName>
        <fullName evidence="1">Uncharacterized protein</fullName>
    </submittedName>
</protein>
<accession>A0A830FR82</accession>
<organism evidence="1 2">
    <name type="scientific">Halocalculus aciditolerans</name>
    <dbReference type="NCBI Taxonomy" id="1383812"/>
    <lineage>
        <taxon>Archaea</taxon>
        <taxon>Methanobacteriati</taxon>
        <taxon>Methanobacteriota</taxon>
        <taxon>Stenosarchaea group</taxon>
        <taxon>Halobacteria</taxon>
        <taxon>Halobacteriales</taxon>
        <taxon>Halobacteriaceae</taxon>
        <taxon>Halocalculus</taxon>
    </lineage>
</organism>
<reference evidence="1" key="2">
    <citation type="submission" date="2020-09" db="EMBL/GenBank/DDBJ databases">
        <authorList>
            <person name="Sun Q."/>
            <person name="Ohkuma M."/>
        </authorList>
    </citation>
    <scope>NUCLEOTIDE SEQUENCE</scope>
    <source>
        <strain evidence="1">JCM 19596</strain>
    </source>
</reference>
<keyword evidence="2" id="KW-1185">Reference proteome</keyword>
<sequence>MAEAEQLRMTDRRALLTERERDIVSGEADDITDEYRYQTVSRIRSRLQRLEDDIEALDAHGDLGNELRDIVCDQSQDSEE</sequence>
<evidence type="ECO:0000313" key="2">
    <source>
        <dbReference type="Proteomes" id="UP000607197"/>
    </source>
</evidence>
<comment type="caution">
    <text evidence="1">The sequence shown here is derived from an EMBL/GenBank/DDBJ whole genome shotgun (WGS) entry which is preliminary data.</text>
</comment>